<evidence type="ECO:0000313" key="2">
    <source>
        <dbReference type="Proteomes" id="UP000077266"/>
    </source>
</evidence>
<accession>A0A165MS18</accession>
<organism evidence="1 2">
    <name type="scientific">Exidia glandulosa HHB12029</name>
    <dbReference type="NCBI Taxonomy" id="1314781"/>
    <lineage>
        <taxon>Eukaryota</taxon>
        <taxon>Fungi</taxon>
        <taxon>Dikarya</taxon>
        <taxon>Basidiomycota</taxon>
        <taxon>Agaricomycotina</taxon>
        <taxon>Agaricomycetes</taxon>
        <taxon>Auriculariales</taxon>
        <taxon>Exidiaceae</taxon>
        <taxon>Exidia</taxon>
    </lineage>
</organism>
<name>A0A165MS18_EXIGL</name>
<evidence type="ECO:0000313" key="1">
    <source>
        <dbReference type="EMBL" id="KZV99673.1"/>
    </source>
</evidence>
<keyword evidence="2" id="KW-1185">Reference proteome</keyword>
<dbReference type="InParanoid" id="A0A165MS18"/>
<protein>
    <submittedName>
        <fullName evidence="1">Uncharacterized protein</fullName>
    </submittedName>
</protein>
<dbReference type="EMBL" id="KV425907">
    <property type="protein sequence ID" value="KZV99673.1"/>
    <property type="molecule type" value="Genomic_DNA"/>
</dbReference>
<proteinExistence type="predicted"/>
<dbReference type="AlphaFoldDB" id="A0A165MS18"/>
<gene>
    <name evidence="1" type="ORF">EXIGLDRAFT_831236</name>
</gene>
<reference evidence="1 2" key="1">
    <citation type="journal article" date="2016" name="Mol. Biol. Evol.">
        <title>Comparative Genomics of Early-Diverging Mushroom-Forming Fungi Provides Insights into the Origins of Lignocellulose Decay Capabilities.</title>
        <authorList>
            <person name="Nagy L.G."/>
            <person name="Riley R."/>
            <person name="Tritt A."/>
            <person name="Adam C."/>
            <person name="Daum C."/>
            <person name="Floudas D."/>
            <person name="Sun H."/>
            <person name="Yadav J.S."/>
            <person name="Pangilinan J."/>
            <person name="Larsson K.H."/>
            <person name="Matsuura K."/>
            <person name="Barry K."/>
            <person name="Labutti K."/>
            <person name="Kuo R."/>
            <person name="Ohm R.A."/>
            <person name="Bhattacharya S.S."/>
            <person name="Shirouzu T."/>
            <person name="Yoshinaga Y."/>
            <person name="Martin F.M."/>
            <person name="Grigoriev I.V."/>
            <person name="Hibbett D.S."/>
        </authorList>
    </citation>
    <scope>NUCLEOTIDE SEQUENCE [LARGE SCALE GENOMIC DNA]</scope>
    <source>
        <strain evidence="1 2">HHB12029</strain>
    </source>
</reference>
<dbReference type="Proteomes" id="UP000077266">
    <property type="component" value="Unassembled WGS sequence"/>
</dbReference>
<sequence length="384" mass="42969">MPAVLRLPHELQFIIATDCKDAPTRAHLALMHRSWTSAAEDALYVSIRIENEDAFGSPNFLSFCYAVTHNERKAQRVRALRITGIGFQALAEQFCALLELLPHLQYLHVPNLGPTALQRLTNFLQSEAALPHLWMMSVQSDMIPDTRSPINPRSKPDVQRARFRDAILARSTFACPLRVISLQYHTTFNEWDALSRRIRTLAPSLSVMSSPGLDNAFWPCLYAEDPRLREAYLQDCLDAMRLAHLPLFHLIELTVFGIDLDITSSEFSTVGAIFASIALIGHIRRVRIVFESTTGSDNLQAVPDTPSILATIRPAGTMGVLWGISIEFGRGVRYGPLDKATVVQIAQVLVEEGCSVLERLQIGRWDVRRKGPRGVEGGKFGSWR</sequence>